<dbReference type="EMBL" id="CP001731">
    <property type="protein sequence ID" value="ADB86860.1"/>
    <property type="molecule type" value="Genomic_DNA"/>
</dbReference>
<dbReference type="Proteomes" id="UP000001404">
    <property type="component" value="Chromosome"/>
</dbReference>
<evidence type="ECO:0000313" key="2">
    <source>
        <dbReference type="Proteomes" id="UP000001404"/>
    </source>
</evidence>
<sequence>MYLVKIVTYESKNVNFKKLFLYILKTEYLSRNILLYSLFPKFYPKT</sequence>
<name>D2PJA7_SACI9</name>
<protein>
    <submittedName>
        <fullName evidence="1">Uncharacterized protein</fullName>
    </submittedName>
</protein>
<organism evidence="1 2">
    <name type="scientific">Saccharolobus islandicus (strain L.D.8.5 / Lassen #2)</name>
    <name type="common">Sulfolobus islandicus</name>
    <dbReference type="NCBI Taxonomy" id="425944"/>
    <lineage>
        <taxon>Archaea</taxon>
        <taxon>Thermoproteota</taxon>
        <taxon>Thermoprotei</taxon>
        <taxon>Sulfolobales</taxon>
        <taxon>Sulfolobaceae</taxon>
        <taxon>Saccharolobus</taxon>
    </lineage>
</organism>
<dbReference type="AlphaFoldDB" id="D2PJA7"/>
<reference evidence="2" key="1">
    <citation type="journal article" date="2009" name="Proc. Natl. Acad. Sci. U.S.A.">
        <title>Biogeography of the Sulfolobus islandicus pan-genome.</title>
        <authorList>
            <person name="Reno M.L."/>
            <person name="Held N.L."/>
            <person name="Fields C.J."/>
            <person name="Burke P.V."/>
            <person name="Whitaker R.J."/>
        </authorList>
    </citation>
    <scope>NUCLEOTIDE SEQUENCE [LARGE SCALE GENOMIC DNA]</scope>
    <source>
        <strain evidence="2">L.D.8.5 / Lassen #2</strain>
    </source>
</reference>
<dbReference type="HOGENOM" id="CLU_3178751_0_0_2"/>
<proteinExistence type="predicted"/>
<evidence type="ECO:0000313" key="1">
    <source>
        <dbReference type="EMBL" id="ADB86860.1"/>
    </source>
</evidence>
<gene>
    <name evidence="1" type="ordered locus">LD85_1186</name>
</gene>
<dbReference type="KEGG" id="sii:LD85_1186"/>
<accession>D2PJA7</accession>